<dbReference type="PANTHER" id="PTHR23024">
    <property type="entry name" value="ARYLACETAMIDE DEACETYLASE"/>
    <property type="match status" value="1"/>
</dbReference>
<dbReference type="EMBL" id="QWIL01000455">
    <property type="protein sequence ID" value="RMY18647.1"/>
    <property type="molecule type" value="Genomic_DNA"/>
</dbReference>
<evidence type="ECO:0000313" key="3">
    <source>
        <dbReference type="EMBL" id="RMY18647.1"/>
    </source>
</evidence>
<evidence type="ECO:0000313" key="2">
    <source>
        <dbReference type="EMBL" id="RMX82893.1"/>
    </source>
</evidence>
<proteinExistence type="predicted"/>
<organism evidence="2 7">
    <name type="scientific">Hortaea werneckii</name>
    <name type="common">Black yeast</name>
    <name type="synonym">Cladosporium werneckii</name>
    <dbReference type="NCBI Taxonomy" id="91943"/>
    <lineage>
        <taxon>Eukaryota</taxon>
        <taxon>Fungi</taxon>
        <taxon>Dikarya</taxon>
        <taxon>Ascomycota</taxon>
        <taxon>Pezizomycotina</taxon>
        <taxon>Dothideomycetes</taxon>
        <taxon>Dothideomycetidae</taxon>
        <taxon>Mycosphaerellales</taxon>
        <taxon>Teratosphaeriaceae</taxon>
        <taxon>Hortaea</taxon>
    </lineage>
</organism>
<dbReference type="PANTHER" id="PTHR23024:SF643">
    <property type="entry name" value="AB HYDROLASE SUPERFAMILY PROTEIN B1A11.02"/>
    <property type="match status" value="1"/>
</dbReference>
<dbReference type="Pfam" id="PF07859">
    <property type="entry name" value="Abhydrolase_3"/>
    <property type="match status" value="1"/>
</dbReference>
<evidence type="ECO:0000313" key="7">
    <source>
        <dbReference type="Proteomes" id="UP000281245"/>
    </source>
</evidence>
<dbReference type="OrthoDB" id="408631at2759"/>
<feature type="domain" description="Alpha/beta hydrolase fold-3" evidence="1">
    <location>
        <begin position="99"/>
        <end position="315"/>
    </location>
</feature>
<protein>
    <recommendedName>
        <fullName evidence="1">Alpha/beta hydrolase fold-3 domain-containing protein</fullName>
    </recommendedName>
</protein>
<dbReference type="InterPro" id="IPR050466">
    <property type="entry name" value="Carboxylest/Gibb_receptor"/>
</dbReference>
<evidence type="ECO:0000313" key="5">
    <source>
        <dbReference type="Proteomes" id="UP000271337"/>
    </source>
</evidence>
<comment type="caution">
    <text evidence="2">The sequence shown here is derived from an EMBL/GenBank/DDBJ whole genome shotgun (WGS) entry which is preliminary data.</text>
</comment>
<evidence type="ECO:0000313" key="6">
    <source>
        <dbReference type="Proteomes" id="UP000276864"/>
    </source>
</evidence>
<name>A0A3M6WWA4_HORWE</name>
<dbReference type="Proteomes" id="UP000276864">
    <property type="component" value="Unassembled WGS sequence"/>
</dbReference>
<sequence length="358" mass="38956">MARSMEERAQMGTPAPELLAAIKDRPFPDLSGGDANPSSVDMRNRRGAHLAKLRHLYPIPGPVPEVTESEYQVSVRDGSSRLVKIYTPAVRPTKGSPLIVMIHEGGWCMGDLTDEDQDCRMFARDLGAVCVNVDYRLAPEHPYPAGVNDCWDVLQWCAATASPGSDLLPCDPKLGFLVGGASAGGNLSAVMAQLSRDIGLSPPITGQYLCVPATLWVDAVPEKWKAEYTSRFNNDVDPVLRFSSDGGDVLMDSLKPDTKSPLFSPLLHPNLKGLAPAYFQVAGLDPLRDEGLLYERVLREENGVATKIDVYNGKIKAKTIFLCISTSLTPPQVTGTCFGRIGQNFHEAKSLCKIRSKE</sequence>
<reference evidence="5 6" key="1">
    <citation type="journal article" date="2018" name="BMC Genomics">
        <title>Genomic evidence for intraspecific hybridization in a clonal and extremely halotolerant yeast.</title>
        <authorList>
            <person name="Gostincar C."/>
            <person name="Stajich J.E."/>
            <person name="Zupancic J."/>
            <person name="Zalar P."/>
            <person name="Gunde-Cimerman N."/>
        </authorList>
    </citation>
    <scope>NUCLEOTIDE SEQUENCE [LARGE SCALE GENOMIC DNA]</scope>
    <source>
        <strain evidence="4 6">EXF-6651</strain>
        <strain evidence="2 7">EXF-6656</strain>
        <strain evidence="3 5">EXF-6669</strain>
    </source>
</reference>
<dbReference type="EMBL" id="QWIM01000247">
    <property type="protein sequence ID" value="RMY37263.1"/>
    <property type="molecule type" value="Genomic_DNA"/>
</dbReference>
<evidence type="ECO:0000313" key="4">
    <source>
        <dbReference type="EMBL" id="RMY37263.1"/>
    </source>
</evidence>
<dbReference type="GO" id="GO:0016787">
    <property type="term" value="F:hydrolase activity"/>
    <property type="evidence" value="ECO:0007669"/>
    <property type="project" value="InterPro"/>
</dbReference>
<gene>
    <name evidence="4" type="ORF">D0866_03379</name>
    <name evidence="3" type="ORF">D0867_05189</name>
    <name evidence="2" type="ORF">D0869_05713</name>
</gene>
<dbReference type="InterPro" id="IPR013094">
    <property type="entry name" value="AB_hydrolase_3"/>
</dbReference>
<dbReference type="EMBL" id="QWIJ01000391">
    <property type="protein sequence ID" value="RMX82893.1"/>
    <property type="molecule type" value="Genomic_DNA"/>
</dbReference>
<dbReference type="AlphaFoldDB" id="A0A3M6WWA4"/>
<dbReference type="InterPro" id="IPR029058">
    <property type="entry name" value="AB_hydrolase_fold"/>
</dbReference>
<dbReference type="Proteomes" id="UP000281245">
    <property type="component" value="Unassembled WGS sequence"/>
</dbReference>
<dbReference type="Gene3D" id="3.40.50.1820">
    <property type="entry name" value="alpha/beta hydrolase"/>
    <property type="match status" value="1"/>
</dbReference>
<dbReference type="SUPFAM" id="SSF53474">
    <property type="entry name" value="alpha/beta-Hydrolases"/>
    <property type="match status" value="1"/>
</dbReference>
<dbReference type="Proteomes" id="UP000271337">
    <property type="component" value="Unassembled WGS sequence"/>
</dbReference>
<evidence type="ECO:0000259" key="1">
    <source>
        <dbReference type="Pfam" id="PF07859"/>
    </source>
</evidence>
<accession>A0A3M6WWA4</accession>